<dbReference type="KEGG" id="smo:SELMODRAFT_443497"/>
<evidence type="ECO:0000259" key="2">
    <source>
        <dbReference type="Pfam" id="PF14309"/>
    </source>
</evidence>
<name>D8S2R0_SELML</name>
<feature type="compositionally biased region" description="Basic and acidic residues" evidence="1">
    <location>
        <begin position="612"/>
        <end position="622"/>
    </location>
</feature>
<evidence type="ECO:0000313" key="4">
    <source>
        <dbReference type="Proteomes" id="UP000001514"/>
    </source>
</evidence>
<dbReference type="InterPro" id="IPR025486">
    <property type="entry name" value="DUF4378"/>
</dbReference>
<dbReference type="PANTHER" id="PTHR21726:SF61">
    <property type="entry name" value="DNAA INITIATOR-ASSOCIATING PROTEIN"/>
    <property type="match status" value="1"/>
</dbReference>
<feature type="region of interest" description="Disordered" evidence="1">
    <location>
        <begin position="422"/>
        <end position="446"/>
    </location>
</feature>
<gene>
    <name evidence="3" type="ORF">SELMODRAFT_443497</name>
</gene>
<protein>
    <recommendedName>
        <fullName evidence="2">DUF4378 domain-containing protein</fullName>
    </recommendedName>
</protein>
<dbReference type="Gramene" id="EFJ21334">
    <property type="protein sequence ID" value="EFJ21334"/>
    <property type="gene ID" value="SELMODRAFT_443497"/>
</dbReference>
<dbReference type="HOGENOM" id="CLU_335996_0_0_1"/>
<dbReference type="AlphaFoldDB" id="D8S2R0"/>
<feature type="compositionally biased region" description="Low complexity" evidence="1">
    <location>
        <begin position="187"/>
        <end position="203"/>
    </location>
</feature>
<feature type="compositionally biased region" description="Acidic residues" evidence="1">
    <location>
        <begin position="433"/>
        <end position="446"/>
    </location>
</feature>
<dbReference type="PANTHER" id="PTHR21726">
    <property type="entry name" value="PHOSPHATIDYLINOSITOL N-ACETYLGLUCOSAMINYLTRANSFERASE SUBUNIT P DOWN SYNDROME CRITICAL REGION PROTEIN 5 -RELATED"/>
    <property type="match status" value="1"/>
</dbReference>
<feature type="region of interest" description="Disordered" evidence="1">
    <location>
        <begin position="502"/>
        <end position="642"/>
    </location>
</feature>
<dbReference type="Pfam" id="PF14309">
    <property type="entry name" value="DUF4378"/>
    <property type="match status" value="1"/>
</dbReference>
<feature type="compositionally biased region" description="Polar residues" evidence="1">
    <location>
        <begin position="531"/>
        <end position="554"/>
    </location>
</feature>
<evidence type="ECO:0000256" key="1">
    <source>
        <dbReference type="SAM" id="MobiDB-lite"/>
    </source>
</evidence>
<feature type="region of interest" description="Disordered" evidence="1">
    <location>
        <begin position="370"/>
        <end position="390"/>
    </location>
</feature>
<organism evidence="4">
    <name type="scientific">Selaginella moellendorffii</name>
    <name type="common">Spikemoss</name>
    <dbReference type="NCBI Taxonomy" id="88036"/>
    <lineage>
        <taxon>Eukaryota</taxon>
        <taxon>Viridiplantae</taxon>
        <taxon>Streptophyta</taxon>
        <taxon>Embryophyta</taxon>
        <taxon>Tracheophyta</taxon>
        <taxon>Lycopodiopsida</taxon>
        <taxon>Selaginellales</taxon>
        <taxon>Selaginellaceae</taxon>
        <taxon>Selaginella</taxon>
    </lineage>
</organism>
<feature type="compositionally biased region" description="Acidic residues" evidence="1">
    <location>
        <begin position="31"/>
        <end position="49"/>
    </location>
</feature>
<feature type="compositionally biased region" description="Basic and acidic residues" evidence="1">
    <location>
        <begin position="274"/>
        <end position="286"/>
    </location>
</feature>
<dbReference type="OrthoDB" id="765769at2759"/>
<evidence type="ECO:0000313" key="3">
    <source>
        <dbReference type="EMBL" id="EFJ21334.1"/>
    </source>
</evidence>
<sequence>MVVAACEERLPMAKLLLIADEKRTNGSNFDDIPEENEEEEGEEEEELELENTTNASKDNLMITSGRSSYSSSDKCFPCSSETRSLQELLHTDHDDYYHHQFAASPPKMLHEFLDPAEQKPLFSLLIQEAKAASTSSSSIALPNSREEQSHHHQTPSSRNPKRSSNSLSRQVSSERPAFARRANSRKSSSSSPMTTSSSSSSSTNKCPRVATDASLGVAASGCGGFSRRTSGLFLEAAAKILDPRGQSSKTLTRVGHLSSRKKVPVSKVPLDHPATADESKAAPEEHKHRRSFEVLPSDIQNCFANSSRASLRERRSVSAPCSPGPRGEEKEGTVPYTSCASIRSLMELFLDDLEEDMELSCLSRSLISRSPREDHQKLSDAAPPDDHRHFRSIHLPDGRERTVDELEEGDYVSFRDFLTKAKKPSATPAPPPEVEEDASTADEQQDDCCHVPSDHHDNFGFMVHNPLFEGSNSPSSYDCNEEELGNDDDRGLEEILKSILTQTSDQAKQHRDPSRLTWLPDESSKLAAPDQSFNMYNNTSTTTINNKDGSSSCSDESHQMDSDSVEVTSESNCGEDCGQPSPVSVLDSPFDDDLPGKRGKRGPSSSSKSSRKRLDFSDDRHARSVTSSNTSSSSVSSPSSIDRFQNFDTNALEEAEEYIAMVLEESGICYHANAVTLLVAEAKSGGDFNAGIIGGSVFERLEDRMRVQQLIEHLESCSTSSSAEDRPSHHSLESLRAHYGSYHESRSRRRMVFDFVNEILGSIVARHLEDHHTRVRTGRQLAQETHQRVLEWKRQAFDSIHELVDMEISRVRNSLSGNLGVEVSEIGLICEEHIFKSMVEELARDLVTS</sequence>
<dbReference type="InParanoid" id="D8S2R0"/>
<feature type="domain" description="DUF4378" evidence="2">
    <location>
        <begin position="657"/>
        <end position="841"/>
    </location>
</feature>
<reference evidence="3 4" key="1">
    <citation type="journal article" date="2011" name="Science">
        <title>The Selaginella genome identifies genetic changes associated with the evolution of vascular plants.</title>
        <authorList>
            <person name="Banks J.A."/>
            <person name="Nishiyama T."/>
            <person name="Hasebe M."/>
            <person name="Bowman J.L."/>
            <person name="Gribskov M."/>
            <person name="dePamphilis C."/>
            <person name="Albert V.A."/>
            <person name="Aono N."/>
            <person name="Aoyama T."/>
            <person name="Ambrose B.A."/>
            <person name="Ashton N.W."/>
            <person name="Axtell M.J."/>
            <person name="Barker E."/>
            <person name="Barker M.S."/>
            <person name="Bennetzen J.L."/>
            <person name="Bonawitz N.D."/>
            <person name="Chapple C."/>
            <person name="Cheng C."/>
            <person name="Correa L.G."/>
            <person name="Dacre M."/>
            <person name="DeBarry J."/>
            <person name="Dreyer I."/>
            <person name="Elias M."/>
            <person name="Engstrom E.M."/>
            <person name="Estelle M."/>
            <person name="Feng L."/>
            <person name="Finet C."/>
            <person name="Floyd S.K."/>
            <person name="Frommer W.B."/>
            <person name="Fujita T."/>
            <person name="Gramzow L."/>
            <person name="Gutensohn M."/>
            <person name="Harholt J."/>
            <person name="Hattori M."/>
            <person name="Heyl A."/>
            <person name="Hirai T."/>
            <person name="Hiwatashi Y."/>
            <person name="Ishikawa M."/>
            <person name="Iwata M."/>
            <person name="Karol K.G."/>
            <person name="Koehler B."/>
            <person name="Kolukisaoglu U."/>
            <person name="Kubo M."/>
            <person name="Kurata T."/>
            <person name="Lalonde S."/>
            <person name="Li K."/>
            <person name="Li Y."/>
            <person name="Litt A."/>
            <person name="Lyons E."/>
            <person name="Manning G."/>
            <person name="Maruyama T."/>
            <person name="Michael T.P."/>
            <person name="Mikami K."/>
            <person name="Miyazaki S."/>
            <person name="Morinaga S."/>
            <person name="Murata T."/>
            <person name="Mueller-Roeber B."/>
            <person name="Nelson D.R."/>
            <person name="Obara M."/>
            <person name="Oguri Y."/>
            <person name="Olmstead R.G."/>
            <person name="Onodera N."/>
            <person name="Petersen B.L."/>
            <person name="Pils B."/>
            <person name="Prigge M."/>
            <person name="Rensing S.A."/>
            <person name="Riano-Pachon D.M."/>
            <person name="Roberts A.W."/>
            <person name="Sato Y."/>
            <person name="Scheller H.V."/>
            <person name="Schulz B."/>
            <person name="Schulz C."/>
            <person name="Shakirov E.V."/>
            <person name="Shibagaki N."/>
            <person name="Shinohara N."/>
            <person name="Shippen D.E."/>
            <person name="Soerensen I."/>
            <person name="Sotooka R."/>
            <person name="Sugimoto N."/>
            <person name="Sugita M."/>
            <person name="Sumikawa N."/>
            <person name="Tanurdzic M."/>
            <person name="Theissen G."/>
            <person name="Ulvskov P."/>
            <person name="Wakazuki S."/>
            <person name="Weng J.K."/>
            <person name="Willats W.W."/>
            <person name="Wipf D."/>
            <person name="Wolf P.G."/>
            <person name="Yang L."/>
            <person name="Zimmer A.D."/>
            <person name="Zhu Q."/>
            <person name="Mitros T."/>
            <person name="Hellsten U."/>
            <person name="Loque D."/>
            <person name="Otillar R."/>
            <person name="Salamov A."/>
            <person name="Schmutz J."/>
            <person name="Shapiro H."/>
            <person name="Lindquist E."/>
            <person name="Lucas S."/>
            <person name="Rokhsar D."/>
            <person name="Grigoriev I.V."/>
        </authorList>
    </citation>
    <scope>NUCLEOTIDE SEQUENCE [LARGE SCALE GENOMIC DNA]</scope>
</reference>
<feature type="region of interest" description="Disordered" evidence="1">
    <location>
        <begin position="133"/>
        <end position="207"/>
    </location>
</feature>
<feature type="compositionally biased region" description="Polar residues" evidence="1">
    <location>
        <begin position="52"/>
        <end position="73"/>
    </location>
</feature>
<dbReference type="Proteomes" id="UP000001514">
    <property type="component" value="Unassembled WGS sequence"/>
</dbReference>
<feature type="region of interest" description="Disordered" evidence="1">
    <location>
        <begin position="313"/>
        <end position="333"/>
    </location>
</feature>
<accession>D8S2R0</accession>
<feature type="region of interest" description="Disordered" evidence="1">
    <location>
        <begin position="247"/>
        <end position="291"/>
    </location>
</feature>
<dbReference type="EMBL" id="GL377599">
    <property type="protein sequence ID" value="EFJ21334.1"/>
    <property type="molecule type" value="Genomic_DNA"/>
</dbReference>
<keyword evidence="4" id="KW-1185">Reference proteome</keyword>
<feature type="compositionally biased region" description="Low complexity" evidence="1">
    <location>
        <begin position="155"/>
        <end position="175"/>
    </location>
</feature>
<proteinExistence type="predicted"/>
<feature type="compositionally biased region" description="Low complexity" evidence="1">
    <location>
        <begin position="624"/>
        <end position="640"/>
    </location>
</feature>
<feature type="region of interest" description="Disordered" evidence="1">
    <location>
        <begin position="23"/>
        <end position="73"/>
    </location>
</feature>